<sequence length="141" mass="14364">MKTIIAAALILGAASAAAGAAEPPKVVGTWKSNGDMAAARFGKGPFFDPAKPTLYKDENVISYRIELQQGRAFAGVVVGSGGKEAALAGVFQADGRSFIFSDAFGSGFGSVADGVIELCWTDSLPDYVSAACGSFKPVPAP</sequence>
<reference evidence="2 3" key="1">
    <citation type="submission" date="2020-10" db="EMBL/GenBank/DDBJ databases">
        <title>Degradation of 1,4-Dioxane by Xanthobacter sp. YN2, via a Novel Group-2 Soluble Di-Iron Monooxygenase.</title>
        <authorList>
            <person name="Ma F."/>
            <person name="Wang Y."/>
            <person name="Yang J."/>
            <person name="Guo H."/>
            <person name="Su D."/>
            <person name="Yu L."/>
        </authorList>
    </citation>
    <scope>NUCLEOTIDE SEQUENCE [LARGE SCALE GENOMIC DNA]</scope>
    <source>
        <strain evidence="2 3">YN2</strain>
    </source>
</reference>
<evidence type="ECO:0008006" key="4">
    <source>
        <dbReference type="Google" id="ProtNLM"/>
    </source>
</evidence>
<accession>A0A974PSD4</accession>
<evidence type="ECO:0000313" key="3">
    <source>
        <dbReference type="Proteomes" id="UP000596427"/>
    </source>
</evidence>
<keyword evidence="3" id="KW-1185">Reference proteome</keyword>
<dbReference type="EMBL" id="CP063362">
    <property type="protein sequence ID" value="QRG08255.1"/>
    <property type="molecule type" value="Genomic_DNA"/>
</dbReference>
<keyword evidence="1" id="KW-0732">Signal</keyword>
<gene>
    <name evidence="2" type="ORF">EZH22_08110</name>
</gene>
<organism evidence="2 3">
    <name type="scientific">Xanthobacter dioxanivorans</name>
    <dbReference type="NCBI Taxonomy" id="2528964"/>
    <lineage>
        <taxon>Bacteria</taxon>
        <taxon>Pseudomonadati</taxon>
        <taxon>Pseudomonadota</taxon>
        <taxon>Alphaproteobacteria</taxon>
        <taxon>Hyphomicrobiales</taxon>
        <taxon>Xanthobacteraceae</taxon>
        <taxon>Xanthobacter</taxon>
    </lineage>
</organism>
<feature type="chain" id="PRO_5037632671" description="DUF2147 domain-containing protein" evidence="1">
    <location>
        <begin position="21"/>
        <end position="141"/>
    </location>
</feature>
<feature type="signal peptide" evidence="1">
    <location>
        <begin position="1"/>
        <end position="20"/>
    </location>
</feature>
<evidence type="ECO:0000256" key="1">
    <source>
        <dbReference type="SAM" id="SignalP"/>
    </source>
</evidence>
<dbReference type="Proteomes" id="UP000596427">
    <property type="component" value="Chromosome"/>
</dbReference>
<dbReference type="AlphaFoldDB" id="A0A974PSD4"/>
<dbReference type="KEGG" id="xdi:EZH22_08110"/>
<proteinExistence type="predicted"/>
<protein>
    <recommendedName>
        <fullName evidence="4">DUF2147 domain-containing protein</fullName>
    </recommendedName>
</protein>
<evidence type="ECO:0000313" key="2">
    <source>
        <dbReference type="EMBL" id="QRG08255.1"/>
    </source>
</evidence>
<name>A0A974PSD4_9HYPH</name>
<dbReference type="RefSeq" id="WP_203195169.1">
    <property type="nucleotide sequence ID" value="NZ_CP063362.1"/>
</dbReference>